<dbReference type="GO" id="GO:0008270">
    <property type="term" value="F:zinc ion binding"/>
    <property type="evidence" value="ECO:0007669"/>
    <property type="project" value="UniProtKB-KW"/>
</dbReference>
<dbReference type="Gene3D" id="3.30.420.10">
    <property type="entry name" value="Ribonuclease H-like superfamily/Ribonuclease H"/>
    <property type="match status" value="1"/>
</dbReference>
<dbReference type="AlphaFoldDB" id="A0A6D2ISJ6"/>
<evidence type="ECO:0000256" key="4">
    <source>
        <dbReference type="ARBA" id="ARBA00023015"/>
    </source>
</evidence>
<keyword evidence="2" id="KW-0863">Zinc-finger</keyword>
<dbReference type="GO" id="GO:0034244">
    <property type="term" value="P:negative regulation of transcription elongation by RNA polymerase II"/>
    <property type="evidence" value="ECO:0007669"/>
    <property type="project" value="InterPro"/>
</dbReference>
<dbReference type="GO" id="GO:0004523">
    <property type="term" value="F:RNA-DNA hybrid ribonuclease activity"/>
    <property type="evidence" value="ECO:0007669"/>
    <property type="project" value="InterPro"/>
</dbReference>
<dbReference type="SUPFAM" id="SSF53098">
    <property type="entry name" value="Ribonuclease H-like"/>
    <property type="match status" value="1"/>
</dbReference>
<evidence type="ECO:0000256" key="2">
    <source>
        <dbReference type="ARBA" id="ARBA00022771"/>
    </source>
</evidence>
<dbReference type="OrthoDB" id="651601at2759"/>
<feature type="domain" description="AIPP2-like SPOC-like" evidence="8">
    <location>
        <begin position="254"/>
        <end position="389"/>
    </location>
</feature>
<evidence type="ECO:0000256" key="5">
    <source>
        <dbReference type="ARBA" id="ARBA00023163"/>
    </source>
</evidence>
<dbReference type="EMBL" id="CACVBM020001098">
    <property type="protein sequence ID" value="CAA7030886.1"/>
    <property type="molecule type" value="Genomic_DNA"/>
</dbReference>
<dbReference type="Pfam" id="PF23121">
    <property type="entry name" value="SPOC_AIPP2"/>
    <property type="match status" value="1"/>
</dbReference>
<dbReference type="InterPro" id="IPR012337">
    <property type="entry name" value="RNaseH-like_sf"/>
</dbReference>
<reference evidence="9" key="1">
    <citation type="submission" date="2020-01" db="EMBL/GenBank/DDBJ databases">
        <authorList>
            <person name="Mishra B."/>
        </authorList>
    </citation>
    <scope>NUCLEOTIDE SEQUENCE [LARGE SCALE GENOMIC DNA]</scope>
</reference>
<evidence type="ECO:0000313" key="10">
    <source>
        <dbReference type="Proteomes" id="UP000467841"/>
    </source>
</evidence>
<evidence type="ECO:0000313" key="9">
    <source>
        <dbReference type="EMBL" id="CAA7030886.1"/>
    </source>
</evidence>
<evidence type="ECO:0000259" key="8">
    <source>
        <dbReference type="Pfam" id="PF23121"/>
    </source>
</evidence>
<evidence type="ECO:0000256" key="6">
    <source>
        <dbReference type="SAM" id="MobiDB-lite"/>
    </source>
</evidence>
<dbReference type="Proteomes" id="UP000467841">
    <property type="component" value="Unassembled WGS sequence"/>
</dbReference>
<dbReference type="InterPro" id="IPR044730">
    <property type="entry name" value="RNase_H-like_dom_plant"/>
</dbReference>
<dbReference type="CDD" id="cd06222">
    <property type="entry name" value="RNase_H_like"/>
    <property type="match status" value="1"/>
</dbReference>
<keyword evidence="10" id="KW-1185">Reference proteome</keyword>
<dbReference type="InterPro" id="IPR056280">
    <property type="entry name" value="AIPP2-like_SPOC"/>
</dbReference>
<organism evidence="9 10">
    <name type="scientific">Microthlaspi erraticum</name>
    <dbReference type="NCBI Taxonomy" id="1685480"/>
    <lineage>
        <taxon>Eukaryota</taxon>
        <taxon>Viridiplantae</taxon>
        <taxon>Streptophyta</taxon>
        <taxon>Embryophyta</taxon>
        <taxon>Tracheophyta</taxon>
        <taxon>Spermatophyta</taxon>
        <taxon>Magnoliopsida</taxon>
        <taxon>eudicotyledons</taxon>
        <taxon>Gunneridae</taxon>
        <taxon>Pentapetalae</taxon>
        <taxon>rosids</taxon>
        <taxon>malvids</taxon>
        <taxon>Brassicales</taxon>
        <taxon>Brassicaceae</taxon>
        <taxon>Coluteocarpeae</taxon>
        <taxon>Microthlaspi</taxon>
    </lineage>
</organism>
<accession>A0A6D2ISJ6</accession>
<feature type="domain" description="RNase H type-1" evidence="7">
    <location>
        <begin position="471"/>
        <end position="591"/>
    </location>
</feature>
<keyword evidence="5" id="KW-0804">Transcription</keyword>
<feature type="region of interest" description="Disordered" evidence="6">
    <location>
        <begin position="1"/>
        <end position="139"/>
    </location>
</feature>
<name>A0A6D2ISJ6_9BRAS</name>
<dbReference type="Pfam" id="PF13456">
    <property type="entry name" value="RVT_3"/>
    <property type="match status" value="1"/>
</dbReference>
<keyword evidence="4" id="KW-0805">Transcription regulation</keyword>
<keyword evidence="3" id="KW-0862">Zinc</keyword>
<dbReference type="InterPro" id="IPR049914">
    <property type="entry name" value="PHD1-3/5-6"/>
</dbReference>
<dbReference type="InterPro" id="IPR036397">
    <property type="entry name" value="RNaseH_sf"/>
</dbReference>
<sequence>MPGQSSKAPSDSIKVVPGRSKQRVESSNPVARGGNPNHRTSKVKCLSPQEAIHLSSGVAVTPISGAPSPKKPARPTPGAPRPVFARPTPEASRPVTARPTPEVPRTVSARPTSEEPRPVSARASPEAPSTVRARSTSEALVQAHPAASAKREIVCGLQAMSLTTLTSTRVRRRNTSHLSQSRTVEPPPSPRALRIRSRVRQQAADATPVVEGTVVEVGDGDRAKDHGSNEICQSASVERFSELRQYLPALHPTWKGRIVDSAMLPEFDCEFWAKPASNIIKKAHKLSKAMPTLLNVELLPTGRILNAVFDRSPRPSDVEVYFFPDEKTTERFKGEHDHLFEAMATRNAMIKANINGAELLIFSSKLLDRISQFFINKQYKTENFLWGFFLHDRDLQALVPGTCHQTDMDLDDGDCVDMDLDTESLTPSLALKMIAESQSNLSTSPVKKSNDLPLPPGFEKIWTPLPLVKLNIQGTSNPDSNLTGSAGLVRNESGQWLFGYIRCHKSLTEVTAGLLAVYHGLKYLWDSGYRRIQLETTSREIIDALTTESVLFHKRKSILGCCKDMVLREWDCDIHHISEEENSCAEWLASRVEGQPQGLVFFEYPPRGLLDLLEKDRLRAR</sequence>
<dbReference type="PANTHER" id="PTHR33304">
    <property type="match status" value="1"/>
</dbReference>
<evidence type="ECO:0000256" key="3">
    <source>
        <dbReference type="ARBA" id="ARBA00022833"/>
    </source>
</evidence>
<feature type="region of interest" description="Disordered" evidence="6">
    <location>
        <begin position="170"/>
        <end position="190"/>
    </location>
</feature>
<keyword evidence="1" id="KW-0479">Metal-binding</keyword>
<comment type="caution">
    <text evidence="9">The sequence shown here is derived from an EMBL/GenBank/DDBJ whole genome shotgun (WGS) entry which is preliminary data.</text>
</comment>
<dbReference type="GO" id="GO:0003676">
    <property type="term" value="F:nucleic acid binding"/>
    <property type="evidence" value="ECO:0007669"/>
    <property type="project" value="InterPro"/>
</dbReference>
<dbReference type="PANTHER" id="PTHR33304:SF31">
    <property type="entry name" value="GB|AAF19536.1"/>
    <property type="match status" value="1"/>
</dbReference>
<dbReference type="InterPro" id="IPR002156">
    <property type="entry name" value="RNaseH_domain"/>
</dbReference>
<protein>
    <submittedName>
        <fullName evidence="9">Uncharacterized protein</fullName>
    </submittedName>
</protein>
<evidence type="ECO:0000259" key="7">
    <source>
        <dbReference type="Pfam" id="PF13456"/>
    </source>
</evidence>
<dbReference type="GO" id="GO:0140566">
    <property type="term" value="F:histone reader activity"/>
    <property type="evidence" value="ECO:0007669"/>
    <property type="project" value="InterPro"/>
</dbReference>
<evidence type="ECO:0000256" key="1">
    <source>
        <dbReference type="ARBA" id="ARBA00022723"/>
    </source>
</evidence>
<proteinExistence type="predicted"/>
<gene>
    <name evidence="9" type="ORF">MERR_LOCUS18121</name>
</gene>